<evidence type="ECO:0000313" key="2">
    <source>
        <dbReference type="Proteomes" id="UP000242372"/>
    </source>
</evidence>
<proteinExistence type="predicted"/>
<dbReference type="RefSeq" id="YP_009837615.1">
    <property type="nucleotide sequence ID" value="NC_048702.1"/>
</dbReference>
<dbReference type="KEGG" id="vg:55607808"/>
<dbReference type="GeneID" id="55607808"/>
<organism evidence="1 2">
    <name type="scientific">Erwinia phage vB_EamM-Bue1</name>
    <dbReference type="NCBI Taxonomy" id="2099338"/>
    <lineage>
        <taxon>Viruses</taxon>
        <taxon>Duplodnaviria</taxon>
        <taxon>Heunggongvirae</taxon>
        <taxon>Uroviricota</taxon>
        <taxon>Caudoviricetes</taxon>
        <taxon>Pantevenvirales</taxon>
        <taxon>Ackermannviridae</taxon>
        <taxon>Nezavisimistyvirus</taxon>
        <taxon>Nezavisimistyvirus bue1</taxon>
    </lineage>
</organism>
<dbReference type="Proteomes" id="UP000242372">
    <property type="component" value="Segment"/>
</dbReference>
<keyword evidence="2" id="KW-1185">Reference proteome</keyword>
<sequence length="56" mass="6721">MGHYDKQYEETDREQRELQLKRQANCQHRWVPLECDNEGRTTVMKCANCHKQTILG</sequence>
<evidence type="ECO:0000313" key="1">
    <source>
        <dbReference type="EMBL" id="AVO22859.1"/>
    </source>
</evidence>
<dbReference type="EMBL" id="MG973030">
    <property type="protein sequence ID" value="AVO22859.1"/>
    <property type="molecule type" value="Genomic_DNA"/>
</dbReference>
<protein>
    <submittedName>
        <fullName evidence="1">Uncharacterized protein</fullName>
    </submittedName>
</protein>
<accession>A0A2P1JU26</accession>
<reference evidence="1 2" key="1">
    <citation type="submission" date="2018-02" db="EMBL/GenBank/DDBJ databases">
        <title>Complete Genome Sequences of Erwinia amylovora Phages vB_EamP-S2 and vB_EamM-Bue1.</title>
        <authorList>
            <person name="Knecht L.E."/>
        </authorList>
    </citation>
    <scope>NUCLEOTIDE SEQUENCE [LARGE SCALE GENOMIC DNA]</scope>
</reference>
<name>A0A2P1JU26_9CAUD</name>